<dbReference type="GO" id="GO:0070677">
    <property type="term" value="F:rRNA (cytosine-2'-O-)-methyltransferase activity"/>
    <property type="evidence" value="ECO:0007669"/>
    <property type="project" value="UniProtKB-UniRule"/>
</dbReference>
<sequence length="274" mass="30773">MLYICPTPIGNLQDITIRTLETLKSVDEIYCEDTRNTIKLLNHYEISKPLYSMHEHNENEKSEEIINKLSLGKNIAYVSDAGMPGISDPGAILIRYCIKNGAEFTTLPGASAFVVALVSSGLDTAGFFFKGFLDRNNGKKKQELRELSEYKNTVIIYESPNRTASTIKSIYEIFGDRNVVIAREISKKFEEYIRGSLRQVNEQLEKGDLGIKGEVIILVEGKKEIKEQISEKDILNELEKNIKLGLSQKDAIKVTASNLKVSKNTVYSLSINNN</sequence>
<dbReference type="Gene3D" id="3.40.1010.10">
    <property type="entry name" value="Cobalt-precorrin-4 Transmethylase, Domain 1"/>
    <property type="match status" value="1"/>
</dbReference>
<comment type="caution">
    <text evidence="8">The sequence shown here is derived from an EMBL/GenBank/DDBJ whole genome shotgun (WGS) entry which is preliminary data.</text>
</comment>
<dbReference type="InterPro" id="IPR000878">
    <property type="entry name" value="4pyrrol_Mease"/>
</dbReference>
<dbReference type="NCBIfam" id="TIGR00096">
    <property type="entry name" value="16S rRNA (cytidine(1402)-2'-O)-methyltransferase"/>
    <property type="match status" value="1"/>
</dbReference>
<comment type="similarity">
    <text evidence="6">Belongs to the methyltransferase superfamily. RsmI family.</text>
</comment>
<evidence type="ECO:0000259" key="7">
    <source>
        <dbReference type="Pfam" id="PF00590"/>
    </source>
</evidence>
<dbReference type="EC" id="2.1.1.198" evidence="6"/>
<organism evidence="8 9">
    <name type="scientific">Criibacterium bergeronii</name>
    <dbReference type="NCBI Taxonomy" id="1871336"/>
    <lineage>
        <taxon>Bacteria</taxon>
        <taxon>Bacillati</taxon>
        <taxon>Bacillota</taxon>
        <taxon>Clostridia</taxon>
        <taxon>Peptostreptococcales</taxon>
        <taxon>Filifactoraceae</taxon>
        <taxon>Criibacterium</taxon>
    </lineage>
</organism>
<dbReference type="HAMAP" id="MF_01877">
    <property type="entry name" value="16SrRNA_methyltr_I"/>
    <property type="match status" value="1"/>
</dbReference>
<comment type="subcellular location">
    <subcellularLocation>
        <location evidence="6">Cytoplasm</location>
    </subcellularLocation>
</comment>
<evidence type="ECO:0000256" key="3">
    <source>
        <dbReference type="ARBA" id="ARBA00022603"/>
    </source>
</evidence>
<dbReference type="PROSITE" id="PS01296">
    <property type="entry name" value="RSMI"/>
    <property type="match status" value="1"/>
</dbReference>
<dbReference type="SUPFAM" id="SSF53790">
    <property type="entry name" value="Tetrapyrrole methylase"/>
    <property type="match status" value="1"/>
</dbReference>
<evidence type="ECO:0000256" key="1">
    <source>
        <dbReference type="ARBA" id="ARBA00022490"/>
    </source>
</evidence>
<dbReference type="GO" id="GO:0005737">
    <property type="term" value="C:cytoplasm"/>
    <property type="evidence" value="ECO:0007669"/>
    <property type="project" value="UniProtKB-SubCell"/>
</dbReference>
<keyword evidence="3 6" id="KW-0489">Methyltransferase</keyword>
<evidence type="ECO:0000256" key="2">
    <source>
        <dbReference type="ARBA" id="ARBA00022552"/>
    </source>
</evidence>
<proteinExistence type="inferred from homology"/>
<name>A0A371IKB6_9FIRM</name>
<dbReference type="FunFam" id="3.30.950.10:FF:000002">
    <property type="entry name" value="Ribosomal RNA small subunit methyltransferase I"/>
    <property type="match status" value="1"/>
</dbReference>
<dbReference type="CDD" id="cd11648">
    <property type="entry name" value="RsmI"/>
    <property type="match status" value="1"/>
</dbReference>
<dbReference type="InterPro" id="IPR014776">
    <property type="entry name" value="4pyrrole_Mease_sub2"/>
</dbReference>
<evidence type="ECO:0000313" key="9">
    <source>
        <dbReference type="Proteomes" id="UP000093352"/>
    </source>
</evidence>
<dbReference type="InterPro" id="IPR014777">
    <property type="entry name" value="4pyrrole_Mease_sub1"/>
</dbReference>
<comment type="catalytic activity">
    <reaction evidence="6">
        <text>cytidine(1402) in 16S rRNA + S-adenosyl-L-methionine = 2'-O-methylcytidine(1402) in 16S rRNA + S-adenosyl-L-homocysteine + H(+)</text>
        <dbReference type="Rhea" id="RHEA:42924"/>
        <dbReference type="Rhea" id="RHEA-COMP:10285"/>
        <dbReference type="Rhea" id="RHEA-COMP:10286"/>
        <dbReference type="ChEBI" id="CHEBI:15378"/>
        <dbReference type="ChEBI" id="CHEBI:57856"/>
        <dbReference type="ChEBI" id="CHEBI:59789"/>
        <dbReference type="ChEBI" id="CHEBI:74495"/>
        <dbReference type="ChEBI" id="CHEBI:82748"/>
        <dbReference type="EC" id="2.1.1.198"/>
    </reaction>
</comment>
<keyword evidence="9" id="KW-1185">Reference proteome</keyword>
<dbReference type="InterPro" id="IPR018063">
    <property type="entry name" value="SAM_MeTrfase_RsmI_CS"/>
</dbReference>
<evidence type="ECO:0000256" key="4">
    <source>
        <dbReference type="ARBA" id="ARBA00022679"/>
    </source>
</evidence>
<keyword evidence="1 6" id="KW-0963">Cytoplasm</keyword>
<dbReference type="AlphaFoldDB" id="A0A371IKB6"/>
<dbReference type="Gene3D" id="3.30.950.10">
    <property type="entry name" value="Methyltransferase, Cobalt-precorrin-4 Transmethylase, Domain 2"/>
    <property type="match status" value="1"/>
</dbReference>
<protein>
    <recommendedName>
        <fullName evidence="6">Ribosomal RNA small subunit methyltransferase I</fullName>
        <ecNumber evidence="6">2.1.1.198</ecNumber>
    </recommendedName>
    <alternativeName>
        <fullName evidence="6">16S rRNA 2'-O-ribose C1402 methyltransferase</fullName>
    </alternativeName>
    <alternativeName>
        <fullName evidence="6">rRNA (cytidine-2'-O-)-methyltransferase RsmI</fullName>
    </alternativeName>
</protein>
<gene>
    <name evidence="6 8" type="primary">rsmI</name>
    <name evidence="8" type="ORF">BBG48_007530</name>
</gene>
<dbReference type="STRING" id="1871336.BBG48_09905"/>
<dbReference type="Pfam" id="PF00590">
    <property type="entry name" value="TP_methylase"/>
    <property type="match status" value="1"/>
</dbReference>
<dbReference type="InterPro" id="IPR035996">
    <property type="entry name" value="4pyrrol_Methylase_sf"/>
</dbReference>
<accession>A0A371IKB6</accession>
<dbReference type="RefSeq" id="WP_068913230.1">
    <property type="nucleotide sequence ID" value="NZ_MBEW02000017.1"/>
</dbReference>
<evidence type="ECO:0000256" key="6">
    <source>
        <dbReference type="HAMAP-Rule" id="MF_01877"/>
    </source>
</evidence>
<evidence type="ECO:0000313" key="8">
    <source>
        <dbReference type="EMBL" id="RDY20906.1"/>
    </source>
</evidence>
<evidence type="ECO:0000256" key="5">
    <source>
        <dbReference type="ARBA" id="ARBA00022691"/>
    </source>
</evidence>
<reference evidence="8 9" key="1">
    <citation type="journal article" date="2016" name="Genome Announc.">
        <title>Draft Genome Sequence of Criibacterium bergeronii gen. nov., sp. nov., Strain CCRI-22567T, Isolated from a Vaginal Sample from a Woman with Bacterial Vaginosis.</title>
        <authorList>
            <person name="Maheux A.F."/>
            <person name="Berube E."/>
            <person name="Boudreau D.K."/>
            <person name="Raymond F."/>
            <person name="Corbeil J."/>
            <person name="Roy P.H."/>
            <person name="Boissinot M."/>
            <person name="Omar R.F."/>
        </authorList>
    </citation>
    <scope>NUCLEOTIDE SEQUENCE [LARGE SCALE GENOMIC DNA]</scope>
    <source>
        <strain evidence="8 9">CCRI-22567</strain>
    </source>
</reference>
<keyword evidence="2 6" id="KW-0698">rRNA processing</keyword>
<dbReference type="EMBL" id="MBEW02000017">
    <property type="protein sequence ID" value="RDY20906.1"/>
    <property type="molecule type" value="Genomic_DNA"/>
</dbReference>
<keyword evidence="5 6" id="KW-0949">S-adenosyl-L-methionine</keyword>
<keyword evidence="4 6" id="KW-0808">Transferase</keyword>
<dbReference type="Proteomes" id="UP000093352">
    <property type="component" value="Unassembled WGS sequence"/>
</dbReference>
<dbReference type="FunFam" id="3.40.1010.10:FF:000007">
    <property type="entry name" value="Ribosomal RNA small subunit methyltransferase I"/>
    <property type="match status" value="1"/>
</dbReference>
<feature type="domain" description="Tetrapyrrole methylase" evidence="7">
    <location>
        <begin position="1"/>
        <end position="200"/>
    </location>
</feature>
<dbReference type="InterPro" id="IPR008189">
    <property type="entry name" value="rRNA_ssu_MeTfrase_I"/>
</dbReference>
<comment type="function">
    <text evidence="6">Catalyzes the 2'-O-methylation of the ribose of cytidine 1402 (C1402) in 16S rRNA.</text>
</comment>
<dbReference type="PANTHER" id="PTHR46111:SF1">
    <property type="entry name" value="RIBOSOMAL RNA SMALL SUBUNIT METHYLTRANSFERASE I"/>
    <property type="match status" value="1"/>
</dbReference>
<dbReference type="PIRSF" id="PIRSF005917">
    <property type="entry name" value="MTase_YraL"/>
    <property type="match status" value="1"/>
</dbReference>
<dbReference type="PANTHER" id="PTHR46111">
    <property type="entry name" value="RIBOSOMAL RNA SMALL SUBUNIT METHYLTRANSFERASE I"/>
    <property type="match status" value="1"/>
</dbReference>